<dbReference type="InterPro" id="IPR036388">
    <property type="entry name" value="WH-like_DNA-bd_sf"/>
</dbReference>
<dbReference type="InterPro" id="IPR016032">
    <property type="entry name" value="Sig_transdc_resp-reg_C-effctor"/>
</dbReference>
<evidence type="ECO:0000313" key="2">
    <source>
        <dbReference type="EMBL" id="SAP16379.1"/>
    </source>
</evidence>
<dbReference type="GO" id="GO:0006355">
    <property type="term" value="P:regulation of DNA-templated transcription"/>
    <property type="evidence" value="ECO:0007669"/>
    <property type="project" value="InterPro"/>
</dbReference>
<evidence type="ECO:0000259" key="1">
    <source>
        <dbReference type="SMART" id="SM00421"/>
    </source>
</evidence>
<dbReference type="PANTHER" id="PTHR34293">
    <property type="entry name" value="HTH-TYPE TRANSCRIPTIONAL REGULATOR TRMBL2"/>
    <property type="match status" value="1"/>
</dbReference>
<dbReference type="SMART" id="SM00421">
    <property type="entry name" value="HTH_LUXR"/>
    <property type="match status" value="1"/>
</dbReference>
<protein>
    <submittedName>
        <fullName evidence="2">Regulatory protein, LuxR</fullName>
    </submittedName>
</protein>
<dbReference type="InterPro" id="IPR051797">
    <property type="entry name" value="TrmB-like"/>
</dbReference>
<feature type="domain" description="HTH luxR-type" evidence="1">
    <location>
        <begin position="286"/>
        <end position="343"/>
    </location>
</feature>
<accession>A0A1M4BL22</accession>
<dbReference type="SUPFAM" id="SSF46894">
    <property type="entry name" value="C-terminal effector domain of the bipartite response regulators"/>
    <property type="match status" value="1"/>
</dbReference>
<proteinExistence type="predicted"/>
<reference evidence="2" key="1">
    <citation type="submission" date="2016-04" db="EMBL/GenBank/DDBJ databases">
        <authorList>
            <person name="Evans L.H."/>
            <person name="Alamgir A."/>
            <person name="Owens N."/>
            <person name="Weber N.D."/>
            <person name="Virtaneva K."/>
            <person name="Barbian K."/>
            <person name="Babar A."/>
            <person name="Rosenke K."/>
        </authorList>
    </citation>
    <scope>NUCLEOTIDE SEQUENCE</scope>
    <source>
        <strain evidence="2">Nono1</strain>
    </source>
</reference>
<dbReference type="Gene3D" id="1.10.10.10">
    <property type="entry name" value="Winged helix-like DNA-binding domain superfamily/Winged helix DNA-binding domain"/>
    <property type="match status" value="1"/>
</dbReference>
<dbReference type="AlphaFoldDB" id="A0A1M4BL22"/>
<dbReference type="InterPro" id="IPR000792">
    <property type="entry name" value="Tscrpt_reg_LuxR_C"/>
</dbReference>
<gene>
    <name evidence="2" type="ORF">BN4615_P11042</name>
</gene>
<organism evidence="2">
    <name type="scientific">Nonomuraea gerenzanensis</name>
    <dbReference type="NCBI Taxonomy" id="93944"/>
    <lineage>
        <taxon>Bacteria</taxon>
        <taxon>Bacillati</taxon>
        <taxon>Actinomycetota</taxon>
        <taxon>Actinomycetes</taxon>
        <taxon>Streptosporangiales</taxon>
        <taxon>Streptosporangiaceae</taxon>
        <taxon>Nonomuraea</taxon>
    </lineage>
</organism>
<dbReference type="PANTHER" id="PTHR34293:SF1">
    <property type="entry name" value="HTH-TYPE TRANSCRIPTIONAL REGULATOR TRMBL2"/>
    <property type="match status" value="1"/>
</dbReference>
<sequence length="350" mass="38528">MTENARTKEHNESAAIEMGDLLSGLLPERLANSYAAFLSHGECSESEAAERAGSPVSLEELISRGLVHRVVYSSSTAIRPTDPTLAFRDIIHDLQRQLIDSSDQLAAAYSRLNDIQRIFSQRAIEQAPEEGIRIVTDKEEIHSLSLSLINSAQSDFLGLHTWRFNTPLRKESSAPPPRSVISRNVRCRAVYSTEYFDNEVGYYVIQSSILEGEEVRIMRNLPMKMQLVDEEVAMLPLTPSGASGVALVKAPIIVKALRQYFELLWARATPVASPAGAEAVPAPAAHSGPSELQLQLVGMMALGLKDESIANRTGMSLRTVRRHISTIMEMLSAETRFAAGVMASKRGWIK</sequence>
<dbReference type="GO" id="GO:0003677">
    <property type="term" value="F:DNA binding"/>
    <property type="evidence" value="ECO:0007669"/>
    <property type="project" value="InterPro"/>
</dbReference>
<dbReference type="RefSeq" id="WP_173150677.1">
    <property type="nucleotide sequence ID" value="NZ_CP084059.1"/>
</dbReference>
<name>A0A1M4BL22_9ACTN</name>
<dbReference type="EMBL" id="LT559121">
    <property type="protein sequence ID" value="SAP16379.1"/>
    <property type="molecule type" value="Genomic_DNA"/>
</dbReference>